<proteinExistence type="predicted"/>
<reference evidence="1" key="2">
    <citation type="submission" date="2013-05" db="EMBL/GenBank/DDBJ databases">
        <authorList>
            <person name="Carter J.-M."/>
            <person name="Baker S.C."/>
            <person name="Pink R."/>
            <person name="Carter D.R.F."/>
            <person name="Collins A."/>
            <person name="Tomlin J."/>
            <person name="Gibbs M."/>
            <person name="Breuker C.J."/>
        </authorList>
    </citation>
    <scope>NUCLEOTIDE SEQUENCE</scope>
    <source>
        <tissue evidence="1">Ovary</tissue>
    </source>
</reference>
<evidence type="ECO:0000313" key="1">
    <source>
        <dbReference type="EMBL" id="JAA85859.1"/>
    </source>
</evidence>
<reference evidence="1" key="1">
    <citation type="journal article" date="2013" name="BMC Genomics">
        <title>Unscrambling butterfly oogenesis.</title>
        <authorList>
            <person name="Carter J.M."/>
            <person name="Baker S.C."/>
            <person name="Pink R."/>
            <person name="Carter D.R."/>
            <person name="Collins A."/>
            <person name="Tomlin J."/>
            <person name="Gibbs M."/>
            <person name="Breuker C.J."/>
        </authorList>
    </citation>
    <scope>NUCLEOTIDE SEQUENCE</scope>
    <source>
        <tissue evidence="1">Ovary</tissue>
    </source>
</reference>
<protein>
    <submittedName>
        <fullName evidence="1">Uncharacterized protein</fullName>
    </submittedName>
</protein>
<organism evidence="1">
    <name type="scientific">Pararge aegeria</name>
    <name type="common">speckled wood butterfly</name>
    <dbReference type="NCBI Taxonomy" id="116150"/>
    <lineage>
        <taxon>Eukaryota</taxon>
        <taxon>Metazoa</taxon>
        <taxon>Ecdysozoa</taxon>
        <taxon>Arthropoda</taxon>
        <taxon>Hexapoda</taxon>
        <taxon>Insecta</taxon>
        <taxon>Pterygota</taxon>
        <taxon>Neoptera</taxon>
        <taxon>Endopterygota</taxon>
        <taxon>Lepidoptera</taxon>
        <taxon>Glossata</taxon>
        <taxon>Ditrysia</taxon>
        <taxon>Papilionoidea</taxon>
        <taxon>Nymphalidae</taxon>
        <taxon>Satyrinae</taxon>
        <taxon>Satyrini</taxon>
        <taxon>Parargina</taxon>
        <taxon>Pararge</taxon>
    </lineage>
</organism>
<dbReference type="AlphaFoldDB" id="S4P6W3"/>
<sequence length="76" mass="8885">MLLQTGLEAGFNFYHMYYNHRNRRLDVLSEKWITPIPKIGLVLRLYMYIKTTNTLDYGSIHLTAINFPLIVAPNVT</sequence>
<name>S4P6W3_9NEOP</name>
<accession>S4P6W3</accession>
<dbReference type="EMBL" id="GAIX01006701">
    <property type="protein sequence ID" value="JAA85859.1"/>
    <property type="molecule type" value="Transcribed_RNA"/>
</dbReference>